<evidence type="ECO:0000256" key="2">
    <source>
        <dbReference type="SAM" id="Phobius"/>
    </source>
</evidence>
<feature type="compositionally biased region" description="Basic and acidic residues" evidence="1">
    <location>
        <begin position="326"/>
        <end position="335"/>
    </location>
</feature>
<evidence type="ECO:0000313" key="5">
    <source>
        <dbReference type="Proteomes" id="UP000184188"/>
    </source>
</evidence>
<accession>A0A1L9SSU7</accession>
<dbReference type="STRING" id="1073090.A0A1L9SSU7"/>
<gene>
    <name evidence="4" type="ORF">ASPZODRAFT_128795</name>
</gene>
<protein>
    <recommendedName>
        <fullName evidence="3">Rhodopsin domain-containing protein</fullName>
    </recommendedName>
</protein>
<evidence type="ECO:0000259" key="3">
    <source>
        <dbReference type="Pfam" id="PF20684"/>
    </source>
</evidence>
<dbReference type="Pfam" id="PF20684">
    <property type="entry name" value="Fung_rhodopsin"/>
    <property type="match status" value="1"/>
</dbReference>
<evidence type="ECO:0000256" key="1">
    <source>
        <dbReference type="SAM" id="MobiDB-lite"/>
    </source>
</evidence>
<proteinExistence type="predicted"/>
<name>A0A1L9SSU7_9EURO</name>
<feature type="transmembrane region" description="Helical" evidence="2">
    <location>
        <begin position="252"/>
        <end position="271"/>
    </location>
</feature>
<dbReference type="VEuPathDB" id="FungiDB:ASPZODRAFT_128795"/>
<feature type="transmembrane region" description="Helical" evidence="2">
    <location>
        <begin position="209"/>
        <end position="232"/>
    </location>
</feature>
<dbReference type="PANTHER" id="PTHR38794:SF3">
    <property type="entry name" value="INTEGRAL MEMBRANE PROTEIN"/>
    <property type="match status" value="1"/>
</dbReference>
<feature type="transmembrane region" description="Helical" evidence="2">
    <location>
        <begin position="96"/>
        <end position="118"/>
    </location>
</feature>
<keyword evidence="2" id="KW-0472">Membrane</keyword>
<dbReference type="RefSeq" id="XP_022584687.1">
    <property type="nucleotide sequence ID" value="XM_022722117.1"/>
</dbReference>
<organism evidence="4 5">
    <name type="scientific">Penicilliopsis zonata CBS 506.65</name>
    <dbReference type="NCBI Taxonomy" id="1073090"/>
    <lineage>
        <taxon>Eukaryota</taxon>
        <taxon>Fungi</taxon>
        <taxon>Dikarya</taxon>
        <taxon>Ascomycota</taxon>
        <taxon>Pezizomycotina</taxon>
        <taxon>Eurotiomycetes</taxon>
        <taxon>Eurotiomycetidae</taxon>
        <taxon>Eurotiales</taxon>
        <taxon>Aspergillaceae</taxon>
        <taxon>Penicilliopsis</taxon>
    </lineage>
</organism>
<keyword evidence="5" id="KW-1185">Reference proteome</keyword>
<dbReference type="PANTHER" id="PTHR38794">
    <property type="entry name" value="INTEGRAL MEMBRANE PROTEIN"/>
    <property type="match status" value="1"/>
</dbReference>
<dbReference type="EMBL" id="KV878337">
    <property type="protein sequence ID" value="OJJ50177.1"/>
    <property type="molecule type" value="Genomic_DNA"/>
</dbReference>
<feature type="transmembrane region" description="Helical" evidence="2">
    <location>
        <begin position="172"/>
        <end position="197"/>
    </location>
</feature>
<dbReference type="AlphaFoldDB" id="A0A1L9SSU7"/>
<keyword evidence="2" id="KW-0812">Transmembrane</keyword>
<evidence type="ECO:0000313" key="4">
    <source>
        <dbReference type="EMBL" id="OJJ50177.1"/>
    </source>
</evidence>
<feature type="region of interest" description="Disordered" evidence="1">
    <location>
        <begin position="313"/>
        <end position="337"/>
    </location>
</feature>
<dbReference type="InterPro" id="IPR049326">
    <property type="entry name" value="Rhodopsin_dom_fungi"/>
</dbReference>
<keyword evidence="2" id="KW-1133">Transmembrane helix</keyword>
<feature type="transmembrane region" description="Helical" evidence="2">
    <location>
        <begin position="130"/>
        <end position="152"/>
    </location>
</feature>
<sequence>MAGTLPPIFPITADDHGGYVAVSVYTLLCLTLVLVVARLFTRWYIARVIHADDILLGVAMGLAIFQSAFVQLAIDHGLGKRISTVSTGEYDAFQKYIYATQILLIATVTCSKLSLSLLFRTLTAEGSLKYTGHAVIAVIILWAVSSIFALAFRCSLPHPWIYSQTRCIDQGALVTAIGVVNILTDILLVLIPCIVLHQVQITRSKRLRIMAMLATRFLVCIATGLEIHYALIALHDSDRTWASIASVIWDQAMMNLSIITTAVPSLGRLVVELKPSLNAFTFTKQHTYSPNTNYIVSSMSSHFRSEQRNMGEDLGTRTSVHGRGQSHKEDSDSTKELVMGEPAQQMSITKTVDFEIR</sequence>
<feature type="domain" description="Rhodopsin" evidence="3">
    <location>
        <begin position="37"/>
        <end position="270"/>
    </location>
</feature>
<dbReference type="Proteomes" id="UP000184188">
    <property type="component" value="Unassembled WGS sequence"/>
</dbReference>
<feature type="transmembrane region" description="Helical" evidence="2">
    <location>
        <begin position="53"/>
        <end position="74"/>
    </location>
</feature>
<feature type="transmembrane region" description="Helical" evidence="2">
    <location>
        <begin position="20"/>
        <end position="41"/>
    </location>
</feature>
<reference evidence="5" key="1">
    <citation type="journal article" date="2017" name="Genome Biol.">
        <title>Comparative genomics reveals high biological diversity and specific adaptations in the industrially and medically important fungal genus Aspergillus.</title>
        <authorList>
            <person name="de Vries R.P."/>
            <person name="Riley R."/>
            <person name="Wiebenga A."/>
            <person name="Aguilar-Osorio G."/>
            <person name="Amillis S."/>
            <person name="Uchima C.A."/>
            <person name="Anderluh G."/>
            <person name="Asadollahi M."/>
            <person name="Askin M."/>
            <person name="Barry K."/>
            <person name="Battaglia E."/>
            <person name="Bayram O."/>
            <person name="Benocci T."/>
            <person name="Braus-Stromeyer S.A."/>
            <person name="Caldana C."/>
            <person name="Canovas D."/>
            <person name="Cerqueira G.C."/>
            <person name="Chen F."/>
            <person name="Chen W."/>
            <person name="Choi C."/>
            <person name="Clum A."/>
            <person name="Dos Santos R.A."/>
            <person name="Damasio A.R."/>
            <person name="Diallinas G."/>
            <person name="Emri T."/>
            <person name="Fekete E."/>
            <person name="Flipphi M."/>
            <person name="Freyberg S."/>
            <person name="Gallo A."/>
            <person name="Gournas C."/>
            <person name="Habgood R."/>
            <person name="Hainaut M."/>
            <person name="Harispe M.L."/>
            <person name="Henrissat B."/>
            <person name="Hilden K.S."/>
            <person name="Hope R."/>
            <person name="Hossain A."/>
            <person name="Karabika E."/>
            <person name="Karaffa L."/>
            <person name="Karanyi Z."/>
            <person name="Krasevec N."/>
            <person name="Kuo A."/>
            <person name="Kusch H."/>
            <person name="LaButti K."/>
            <person name="Lagendijk E.L."/>
            <person name="Lapidus A."/>
            <person name="Levasseur A."/>
            <person name="Lindquist E."/>
            <person name="Lipzen A."/>
            <person name="Logrieco A.F."/>
            <person name="MacCabe A."/>
            <person name="Maekelae M.R."/>
            <person name="Malavazi I."/>
            <person name="Melin P."/>
            <person name="Meyer V."/>
            <person name="Mielnichuk N."/>
            <person name="Miskei M."/>
            <person name="Molnar A.P."/>
            <person name="Mule G."/>
            <person name="Ngan C.Y."/>
            <person name="Orejas M."/>
            <person name="Orosz E."/>
            <person name="Ouedraogo J.P."/>
            <person name="Overkamp K.M."/>
            <person name="Park H.-S."/>
            <person name="Perrone G."/>
            <person name="Piumi F."/>
            <person name="Punt P.J."/>
            <person name="Ram A.F."/>
            <person name="Ramon A."/>
            <person name="Rauscher S."/>
            <person name="Record E."/>
            <person name="Riano-Pachon D.M."/>
            <person name="Robert V."/>
            <person name="Roehrig J."/>
            <person name="Ruller R."/>
            <person name="Salamov A."/>
            <person name="Salih N.S."/>
            <person name="Samson R.A."/>
            <person name="Sandor E."/>
            <person name="Sanguinetti M."/>
            <person name="Schuetze T."/>
            <person name="Sepcic K."/>
            <person name="Shelest E."/>
            <person name="Sherlock G."/>
            <person name="Sophianopoulou V."/>
            <person name="Squina F.M."/>
            <person name="Sun H."/>
            <person name="Susca A."/>
            <person name="Todd R.B."/>
            <person name="Tsang A."/>
            <person name="Unkles S.E."/>
            <person name="van de Wiele N."/>
            <person name="van Rossen-Uffink D."/>
            <person name="Oliveira J.V."/>
            <person name="Vesth T.C."/>
            <person name="Visser J."/>
            <person name="Yu J.-H."/>
            <person name="Zhou M."/>
            <person name="Andersen M.R."/>
            <person name="Archer D.B."/>
            <person name="Baker S.E."/>
            <person name="Benoit I."/>
            <person name="Brakhage A.A."/>
            <person name="Braus G.H."/>
            <person name="Fischer R."/>
            <person name="Frisvad J.C."/>
            <person name="Goldman G.H."/>
            <person name="Houbraken J."/>
            <person name="Oakley B."/>
            <person name="Pocsi I."/>
            <person name="Scazzocchio C."/>
            <person name="Seiboth B."/>
            <person name="vanKuyk P.A."/>
            <person name="Wortman J."/>
            <person name="Dyer P.S."/>
            <person name="Grigoriev I.V."/>
        </authorList>
    </citation>
    <scope>NUCLEOTIDE SEQUENCE [LARGE SCALE GENOMIC DNA]</scope>
    <source>
        <strain evidence="5">CBS 506.65</strain>
    </source>
</reference>
<dbReference type="OrthoDB" id="3918601at2759"/>
<dbReference type="GeneID" id="34608582"/>